<proteinExistence type="predicted"/>
<evidence type="ECO:0000313" key="1">
    <source>
        <dbReference type="EMBL" id="ABC83568.1"/>
    </source>
</evidence>
<organism evidence="1 2">
    <name type="scientific">Anaeromyxobacter dehalogenans (strain 2CP-C)</name>
    <dbReference type="NCBI Taxonomy" id="290397"/>
    <lineage>
        <taxon>Bacteria</taxon>
        <taxon>Pseudomonadati</taxon>
        <taxon>Myxococcota</taxon>
        <taxon>Myxococcia</taxon>
        <taxon>Myxococcales</taxon>
        <taxon>Cystobacterineae</taxon>
        <taxon>Anaeromyxobacteraceae</taxon>
        <taxon>Anaeromyxobacter</taxon>
    </lineage>
</organism>
<evidence type="ECO:0008006" key="3">
    <source>
        <dbReference type="Google" id="ProtNLM"/>
    </source>
</evidence>
<dbReference type="RefSeq" id="WP_011422850.1">
    <property type="nucleotide sequence ID" value="NC_007760.1"/>
</dbReference>
<evidence type="ECO:0000313" key="2">
    <source>
        <dbReference type="Proteomes" id="UP000001935"/>
    </source>
</evidence>
<dbReference type="HOGENOM" id="CLU_2128250_0_0_7"/>
<accession>Q2IG59</accession>
<gene>
    <name evidence="1" type="ordered locus">Adeh_3802</name>
</gene>
<reference evidence="1 2" key="1">
    <citation type="submission" date="2006-01" db="EMBL/GenBank/DDBJ databases">
        <title>Complete sequence of Anaeromyxobacter dehalogenans 2CP-C.</title>
        <authorList>
            <consortium name="US DOE Joint Genome Institute"/>
            <person name="Copeland A."/>
            <person name="Lucas S."/>
            <person name="Lapidus A."/>
            <person name="Barry K."/>
            <person name="Detter J.C."/>
            <person name="Glavina T."/>
            <person name="Hammon N."/>
            <person name="Israni S."/>
            <person name="Pitluck S."/>
            <person name="Brettin T."/>
            <person name="Bruce D."/>
            <person name="Han C."/>
            <person name="Tapia R."/>
            <person name="Gilna P."/>
            <person name="Kiss H."/>
            <person name="Schmutz J."/>
            <person name="Larimer F."/>
            <person name="Land M."/>
            <person name="Kyrpides N."/>
            <person name="Anderson I."/>
            <person name="Sanford R.A."/>
            <person name="Ritalahti K.M."/>
            <person name="Thomas H.S."/>
            <person name="Kirby J.R."/>
            <person name="Zhulin I.B."/>
            <person name="Loeffler F.E."/>
            <person name="Richardson P."/>
        </authorList>
    </citation>
    <scope>NUCLEOTIDE SEQUENCE [LARGE SCALE GENOMIC DNA]</scope>
    <source>
        <strain evidence="1 2">2CP-C</strain>
    </source>
</reference>
<sequence>MIARWTSFAVGLALLLAPLVLGYGEVGPILHDVAMGLLVCIGTVAAIEWPPARYALAAPAAWLVWTGRGASEPAAGVAEMTAGAALLVLAFVPGARAVPRLGRVGRPQEDRPDHARA</sequence>
<dbReference type="STRING" id="290397.Adeh_3802"/>
<dbReference type="EMBL" id="CP000251">
    <property type="protein sequence ID" value="ABC83568.1"/>
    <property type="molecule type" value="Genomic_DNA"/>
</dbReference>
<dbReference type="AlphaFoldDB" id="Q2IG59"/>
<dbReference type="Proteomes" id="UP000001935">
    <property type="component" value="Chromosome"/>
</dbReference>
<dbReference type="OrthoDB" id="5522649at2"/>
<name>Q2IG59_ANADE</name>
<protein>
    <recommendedName>
        <fullName evidence="3">SPW repeat-containing protein</fullName>
    </recommendedName>
</protein>
<dbReference type="KEGG" id="ade:Adeh_3802"/>